<proteinExistence type="predicted"/>
<feature type="compositionally biased region" description="Low complexity" evidence="1">
    <location>
        <begin position="30"/>
        <end position="39"/>
    </location>
</feature>
<organism evidence="2 3">
    <name type="scientific">Ceratitis capitata</name>
    <name type="common">Mediterranean fruit fly</name>
    <name type="synonym">Tephritis capitata</name>
    <dbReference type="NCBI Taxonomy" id="7213"/>
    <lineage>
        <taxon>Eukaryota</taxon>
        <taxon>Metazoa</taxon>
        <taxon>Ecdysozoa</taxon>
        <taxon>Arthropoda</taxon>
        <taxon>Hexapoda</taxon>
        <taxon>Insecta</taxon>
        <taxon>Pterygota</taxon>
        <taxon>Neoptera</taxon>
        <taxon>Endopterygota</taxon>
        <taxon>Diptera</taxon>
        <taxon>Brachycera</taxon>
        <taxon>Muscomorpha</taxon>
        <taxon>Tephritoidea</taxon>
        <taxon>Tephritidae</taxon>
        <taxon>Ceratitis</taxon>
        <taxon>Ceratitis</taxon>
    </lineage>
</organism>
<evidence type="ECO:0000256" key="1">
    <source>
        <dbReference type="SAM" id="MobiDB-lite"/>
    </source>
</evidence>
<sequence length="367" mass="41527">MPYETELAGEDRVDRADREVQNINRSGASQQQQQQQQQQTFGSELSNSFNFEYSERPPPLGQCASPVDLEQPEIPQPQPQPQPQSQKQTPIITTTAPTPTRHLSQCKSPYDNIPMSKVQVNHHQHYYQPPYAQQQQHSANTPQPPYYQQQQQAQQTADYYKPHYSNNNNLHAYQTLGGEKLFISRHQNIDELLGGSCRPLSPLFLDGSQSFAVTVPANRNLFIEEITPDQVRIHDSTAQMPVIQRMERDEWDNYGNAGALRTPAETYEQKMVTQFYYFLCTLRSGRDWLPSLPAIAPSNNTSDIVSIKVLPAAALGEHGLTKSKMDLCFRPNLGAVACKKVFNNQLKNACTPRAAEIMITIVMSHPF</sequence>
<accession>A0A811UTU0</accession>
<feature type="region of interest" description="Disordered" evidence="1">
    <location>
        <begin position="131"/>
        <end position="155"/>
    </location>
</feature>
<feature type="region of interest" description="Disordered" evidence="1">
    <location>
        <begin position="23"/>
        <end position="106"/>
    </location>
</feature>
<evidence type="ECO:0000313" key="2">
    <source>
        <dbReference type="EMBL" id="CAD7002609.1"/>
    </source>
</evidence>
<comment type="caution">
    <text evidence="2">The sequence shown here is derived from an EMBL/GenBank/DDBJ whole genome shotgun (WGS) entry which is preliminary data.</text>
</comment>
<dbReference type="AlphaFoldDB" id="A0A811UTU0"/>
<feature type="compositionally biased region" description="Low complexity" evidence="1">
    <location>
        <begin position="146"/>
        <end position="155"/>
    </location>
</feature>
<dbReference type="EMBL" id="CAJHJT010000034">
    <property type="protein sequence ID" value="CAD7002609.1"/>
    <property type="molecule type" value="Genomic_DNA"/>
</dbReference>
<dbReference type="OrthoDB" id="9806920at2759"/>
<reference evidence="2" key="1">
    <citation type="submission" date="2020-11" db="EMBL/GenBank/DDBJ databases">
        <authorList>
            <person name="Whitehead M."/>
        </authorList>
    </citation>
    <scope>NUCLEOTIDE SEQUENCE</scope>
    <source>
        <strain evidence="2">EGII</strain>
    </source>
</reference>
<feature type="compositionally biased region" description="Polar residues" evidence="1">
    <location>
        <begin position="40"/>
        <end position="51"/>
    </location>
</feature>
<name>A0A811UTU0_CERCA</name>
<dbReference type="Proteomes" id="UP000606786">
    <property type="component" value="Unassembled WGS sequence"/>
</dbReference>
<keyword evidence="3" id="KW-1185">Reference proteome</keyword>
<evidence type="ECO:0000313" key="3">
    <source>
        <dbReference type="Proteomes" id="UP000606786"/>
    </source>
</evidence>
<gene>
    <name evidence="2" type="ORF">CCAP1982_LOCUS11093</name>
</gene>
<protein>
    <submittedName>
        <fullName evidence="2">(Mediterranean fruit fly) hypothetical protein</fullName>
    </submittedName>
</protein>
<feature type="compositionally biased region" description="Low complexity" evidence="1">
    <location>
        <begin position="83"/>
        <end position="100"/>
    </location>
</feature>